<dbReference type="SUPFAM" id="SSF81321">
    <property type="entry name" value="Family A G protein-coupled receptor-like"/>
    <property type="match status" value="1"/>
</dbReference>
<feature type="transmembrane region" description="Helical" evidence="1">
    <location>
        <begin position="273"/>
        <end position="295"/>
    </location>
</feature>
<evidence type="ECO:0000313" key="2">
    <source>
        <dbReference type="EMBL" id="KAK0420118.1"/>
    </source>
</evidence>
<keyword evidence="1" id="KW-1133">Transmembrane helix</keyword>
<dbReference type="Pfam" id="PF10321">
    <property type="entry name" value="7TM_GPCR_Srt"/>
    <property type="match status" value="1"/>
</dbReference>
<dbReference type="InterPro" id="IPR019425">
    <property type="entry name" value="7TM_GPCR_serpentine_rcpt_Srt"/>
</dbReference>
<dbReference type="PANTHER" id="PTHR23021">
    <property type="entry name" value="SERPENTINE RECEPTOR, CLASS T"/>
    <property type="match status" value="1"/>
</dbReference>
<evidence type="ECO:0000313" key="3">
    <source>
        <dbReference type="Proteomes" id="UP001175271"/>
    </source>
</evidence>
<gene>
    <name evidence="2" type="ORF">QR680_014526</name>
</gene>
<proteinExistence type="predicted"/>
<comment type="caution">
    <text evidence="2">The sequence shown here is derived from an EMBL/GenBank/DDBJ whole genome shotgun (WGS) entry which is preliminary data.</text>
</comment>
<feature type="transmembrane region" description="Helical" evidence="1">
    <location>
        <begin position="105"/>
        <end position="128"/>
    </location>
</feature>
<dbReference type="EMBL" id="JAUCMV010000002">
    <property type="protein sequence ID" value="KAK0420118.1"/>
    <property type="molecule type" value="Genomic_DNA"/>
</dbReference>
<feature type="transmembrane region" description="Helical" evidence="1">
    <location>
        <begin position="149"/>
        <end position="166"/>
    </location>
</feature>
<organism evidence="2 3">
    <name type="scientific">Steinernema hermaphroditum</name>
    <dbReference type="NCBI Taxonomy" id="289476"/>
    <lineage>
        <taxon>Eukaryota</taxon>
        <taxon>Metazoa</taxon>
        <taxon>Ecdysozoa</taxon>
        <taxon>Nematoda</taxon>
        <taxon>Chromadorea</taxon>
        <taxon>Rhabditida</taxon>
        <taxon>Tylenchina</taxon>
        <taxon>Panagrolaimomorpha</taxon>
        <taxon>Strongyloidoidea</taxon>
        <taxon>Steinernematidae</taxon>
        <taxon>Steinernema</taxon>
    </lineage>
</organism>
<sequence length="421" mass="47715">MEIYFNKAEYDRLYRCDYLNESQWREYVVQRPNTGLLVLGLGIVYFITYVPCLMVMCRKQFFENSCFKIMFFNGLFDIMTIIMTGFITGYLLITGTVFCLNPTVQYIAGILGVAGWCGQCLNCTILAINRCLDFWSPRLSMMLFEGSRTFFWWAVVVIYATYFTIFTKPLTLSSDIIMWLYDPYVGVPQDVVPVERSVYNNFPNYYNNFILIPALFVLYTFLIISIRLKTTGGNSQLKTQLHLLKQAGLICLLNFIPGFLFICDLFLPTPPIFIFITLVTWQLGNGGGGLILVIVNKTIREQIVAMVFNARLRGGSVGPGIPSMVTNSKITSSPSPHKRKTSSCGHLAAMKIAVVVLLLLIVVVECYYVPRSAGYENQHSYSAKAAHLARHYYTNPYPSCHPNCVFDIFDDDSFCPGCTLL</sequence>
<feature type="transmembrane region" description="Helical" evidence="1">
    <location>
        <begin position="348"/>
        <end position="370"/>
    </location>
</feature>
<accession>A0AA39IBF7</accession>
<name>A0AA39IBF7_9BILA</name>
<reference evidence="2" key="1">
    <citation type="submission" date="2023-06" db="EMBL/GenBank/DDBJ databases">
        <title>Genomic analysis of the entomopathogenic nematode Steinernema hermaphroditum.</title>
        <authorList>
            <person name="Schwarz E.M."/>
            <person name="Heppert J.K."/>
            <person name="Baniya A."/>
            <person name="Schwartz H.T."/>
            <person name="Tan C.-H."/>
            <person name="Antoshechkin I."/>
            <person name="Sternberg P.W."/>
            <person name="Goodrich-Blair H."/>
            <person name="Dillman A.R."/>
        </authorList>
    </citation>
    <scope>NUCLEOTIDE SEQUENCE</scope>
    <source>
        <strain evidence="2">PS9179</strain>
        <tissue evidence="2">Whole animal</tissue>
    </source>
</reference>
<feature type="transmembrane region" description="Helical" evidence="1">
    <location>
        <begin position="69"/>
        <end position="93"/>
    </location>
</feature>
<dbReference type="AlphaFoldDB" id="A0AA39IBF7"/>
<keyword evidence="1" id="KW-0812">Transmembrane</keyword>
<dbReference type="Proteomes" id="UP001175271">
    <property type="component" value="Unassembled WGS sequence"/>
</dbReference>
<dbReference type="PANTHER" id="PTHR23021:SF28">
    <property type="entry name" value="SERPENTINE RECEPTOR, CLASS T-RELATED"/>
    <property type="match status" value="1"/>
</dbReference>
<evidence type="ECO:0000256" key="1">
    <source>
        <dbReference type="SAM" id="Phobius"/>
    </source>
</evidence>
<protein>
    <submittedName>
        <fullName evidence="2">Uncharacterized protein</fullName>
    </submittedName>
</protein>
<feature type="transmembrane region" description="Helical" evidence="1">
    <location>
        <begin position="247"/>
        <end position="267"/>
    </location>
</feature>
<feature type="transmembrane region" description="Helical" evidence="1">
    <location>
        <begin position="205"/>
        <end position="226"/>
    </location>
</feature>
<feature type="transmembrane region" description="Helical" evidence="1">
    <location>
        <begin position="36"/>
        <end position="57"/>
    </location>
</feature>
<keyword evidence="3" id="KW-1185">Reference proteome</keyword>
<keyword evidence="1" id="KW-0472">Membrane</keyword>